<evidence type="ECO:0000313" key="2">
    <source>
        <dbReference type="EMBL" id="KEY67318.1"/>
    </source>
</evidence>
<protein>
    <submittedName>
        <fullName evidence="2">Uncharacterized protein</fullName>
    </submittedName>
</protein>
<feature type="region of interest" description="Disordered" evidence="1">
    <location>
        <begin position="259"/>
        <end position="278"/>
    </location>
</feature>
<sequence length="278" mass="31634">MPPNTVEHRVEKWNMLSLDFWAYSPMYVRSVLPPPVPNDLPAHINPSVFTWEDAFEDLLAASQGQPLQPIEDLYRKRLSLMAKFPFGEPPYSFRHRLLRGRLAYLPAVASFGIADDGTLQPTSSLVDGKTAFDHLEHEVSKLEAYMDEMMEGFRREAAGAQPSEHRQPDHEEDLFSAIASVFSVPQNLLQDPEQDNRPSSFLSPAMAARVDNTRTKVEKEEGVDHLGNKWQTTTTTYYAEDGKELANTVFQKHVGHQDLKESTTNEKETGKKDGWFWK</sequence>
<dbReference type="HOGENOM" id="CLU_058648_0_0_1"/>
<dbReference type="Proteomes" id="UP000028045">
    <property type="component" value="Unassembled WGS sequence"/>
</dbReference>
<proteinExistence type="predicted"/>
<gene>
    <name evidence="2" type="ORF">S7711_04570</name>
</gene>
<keyword evidence="3" id="KW-1185">Reference proteome</keyword>
<dbReference type="OrthoDB" id="4586300at2759"/>
<dbReference type="EMBL" id="KL648624">
    <property type="protein sequence ID" value="KEY67318.1"/>
    <property type="molecule type" value="Genomic_DNA"/>
</dbReference>
<reference evidence="2 3" key="1">
    <citation type="journal article" date="2014" name="BMC Genomics">
        <title>Comparative genome sequencing reveals chemotype-specific gene clusters in the toxigenic black mold Stachybotrys.</title>
        <authorList>
            <person name="Semeiks J."/>
            <person name="Borek D."/>
            <person name="Otwinowski Z."/>
            <person name="Grishin N.V."/>
        </authorList>
    </citation>
    <scope>NUCLEOTIDE SEQUENCE [LARGE SCALE GENOMIC DNA]</scope>
    <source>
        <strain evidence="3">CBS 109288 / IBT 7711</strain>
    </source>
</reference>
<dbReference type="AlphaFoldDB" id="A0A084APT9"/>
<evidence type="ECO:0000313" key="3">
    <source>
        <dbReference type="Proteomes" id="UP000028045"/>
    </source>
</evidence>
<accession>A0A084APT9</accession>
<evidence type="ECO:0000256" key="1">
    <source>
        <dbReference type="SAM" id="MobiDB-lite"/>
    </source>
</evidence>
<name>A0A084APT9_STACB</name>
<organism evidence="2 3">
    <name type="scientific">Stachybotrys chartarum (strain CBS 109288 / IBT 7711)</name>
    <name type="common">Toxic black mold</name>
    <name type="synonym">Stilbospora chartarum</name>
    <dbReference type="NCBI Taxonomy" id="1280523"/>
    <lineage>
        <taxon>Eukaryota</taxon>
        <taxon>Fungi</taxon>
        <taxon>Dikarya</taxon>
        <taxon>Ascomycota</taxon>
        <taxon>Pezizomycotina</taxon>
        <taxon>Sordariomycetes</taxon>
        <taxon>Hypocreomycetidae</taxon>
        <taxon>Hypocreales</taxon>
        <taxon>Stachybotryaceae</taxon>
        <taxon>Stachybotrys</taxon>
    </lineage>
</organism>